<dbReference type="EMBL" id="JH767141">
    <property type="protein sequence ID" value="EQC38319.1"/>
    <property type="molecule type" value="Genomic_DNA"/>
</dbReference>
<dbReference type="GeneID" id="19944765"/>
<keyword evidence="1" id="KW-1133">Transmembrane helix</keyword>
<evidence type="ECO:0000313" key="2">
    <source>
        <dbReference type="EMBL" id="EQC38319.1"/>
    </source>
</evidence>
<dbReference type="Proteomes" id="UP000030762">
    <property type="component" value="Unassembled WGS sequence"/>
</dbReference>
<dbReference type="RefSeq" id="XP_008607911.1">
    <property type="nucleotide sequence ID" value="XM_008609689.1"/>
</dbReference>
<name>T0QJV5_SAPDV</name>
<reference evidence="2 3" key="1">
    <citation type="submission" date="2012-04" db="EMBL/GenBank/DDBJ databases">
        <title>The Genome Sequence of Saprolegnia declina VS20.</title>
        <authorList>
            <consortium name="The Broad Institute Genome Sequencing Platform"/>
            <person name="Russ C."/>
            <person name="Nusbaum C."/>
            <person name="Tyler B."/>
            <person name="van West P."/>
            <person name="Dieguez-Uribeondo J."/>
            <person name="de Bruijn I."/>
            <person name="Tripathy S."/>
            <person name="Jiang R."/>
            <person name="Young S.K."/>
            <person name="Zeng Q."/>
            <person name="Gargeya S."/>
            <person name="Fitzgerald M."/>
            <person name="Haas B."/>
            <person name="Abouelleil A."/>
            <person name="Alvarado L."/>
            <person name="Arachchi H.M."/>
            <person name="Berlin A."/>
            <person name="Chapman S.B."/>
            <person name="Goldberg J."/>
            <person name="Griggs A."/>
            <person name="Gujja S."/>
            <person name="Hansen M."/>
            <person name="Howarth C."/>
            <person name="Imamovic A."/>
            <person name="Larimer J."/>
            <person name="McCowen C."/>
            <person name="Montmayeur A."/>
            <person name="Murphy C."/>
            <person name="Neiman D."/>
            <person name="Pearson M."/>
            <person name="Priest M."/>
            <person name="Roberts A."/>
            <person name="Saif S."/>
            <person name="Shea T."/>
            <person name="Sisk P."/>
            <person name="Sykes S."/>
            <person name="Wortman J."/>
            <person name="Nusbaum C."/>
            <person name="Birren B."/>
        </authorList>
    </citation>
    <scope>NUCLEOTIDE SEQUENCE [LARGE SCALE GENOMIC DNA]</scope>
    <source>
        <strain evidence="2 3">VS20</strain>
    </source>
</reference>
<keyword evidence="1" id="KW-0812">Transmembrane</keyword>
<sequence>MGRQSIGAYVNAAAYYAVGIPMAALFGFYFEGNVFGLWAGIALGLLTACCIFSWILRGTDWRAAARNTFERMADTSSKY</sequence>
<protein>
    <submittedName>
        <fullName evidence="2">Uncharacterized protein</fullName>
    </submittedName>
</protein>
<dbReference type="OMA" id="GMMLSEW"/>
<dbReference type="OrthoDB" id="2126698at2759"/>
<dbReference type="InParanoid" id="T0QJV5"/>
<keyword evidence="3" id="KW-1185">Reference proteome</keyword>
<keyword evidence="1" id="KW-0472">Membrane</keyword>
<feature type="transmembrane region" description="Helical" evidence="1">
    <location>
        <begin position="12"/>
        <end position="30"/>
    </location>
</feature>
<gene>
    <name evidence="2" type="ORF">SDRG_04038</name>
</gene>
<dbReference type="VEuPathDB" id="FungiDB:SDRG_04038"/>
<feature type="transmembrane region" description="Helical" evidence="1">
    <location>
        <begin position="36"/>
        <end position="56"/>
    </location>
</feature>
<dbReference type="eggNOG" id="KOG1347">
    <property type="taxonomic scope" value="Eukaryota"/>
</dbReference>
<evidence type="ECO:0000256" key="1">
    <source>
        <dbReference type="SAM" id="Phobius"/>
    </source>
</evidence>
<proteinExistence type="predicted"/>
<accession>T0QJV5</accession>
<dbReference type="STRING" id="1156394.T0QJV5"/>
<dbReference type="AlphaFoldDB" id="T0QJV5"/>
<organism evidence="2 3">
    <name type="scientific">Saprolegnia diclina (strain VS20)</name>
    <dbReference type="NCBI Taxonomy" id="1156394"/>
    <lineage>
        <taxon>Eukaryota</taxon>
        <taxon>Sar</taxon>
        <taxon>Stramenopiles</taxon>
        <taxon>Oomycota</taxon>
        <taxon>Saprolegniomycetes</taxon>
        <taxon>Saprolegniales</taxon>
        <taxon>Saprolegniaceae</taxon>
        <taxon>Saprolegnia</taxon>
    </lineage>
</organism>
<evidence type="ECO:0000313" key="3">
    <source>
        <dbReference type="Proteomes" id="UP000030762"/>
    </source>
</evidence>